<protein>
    <submittedName>
        <fullName evidence="1">Uncharacterized protein</fullName>
    </submittedName>
</protein>
<proteinExistence type="predicted"/>
<dbReference type="EMBL" id="KQ965341">
    <property type="protein sequence ID" value="KXN64631.1"/>
    <property type="molecule type" value="Genomic_DNA"/>
</dbReference>
<dbReference type="Proteomes" id="UP000070444">
    <property type="component" value="Unassembled WGS sequence"/>
</dbReference>
<organism evidence="1 2">
    <name type="scientific">Conidiobolus coronatus (strain ATCC 28846 / CBS 209.66 / NRRL 28638)</name>
    <name type="common">Delacroixia coronata</name>
    <dbReference type="NCBI Taxonomy" id="796925"/>
    <lineage>
        <taxon>Eukaryota</taxon>
        <taxon>Fungi</taxon>
        <taxon>Fungi incertae sedis</taxon>
        <taxon>Zoopagomycota</taxon>
        <taxon>Entomophthoromycotina</taxon>
        <taxon>Entomophthoromycetes</taxon>
        <taxon>Entomophthorales</taxon>
        <taxon>Ancylistaceae</taxon>
        <taxon>Conidiobolus</taxon>
    </lineage>
</organism>
<keyword evidence="2" id="KW-1185">Reference proteome</keyword>
<dbReference type="AlphaFoldDB" id="A0A137NPH3"/>
<evidence type="ECO:0000313" key="1">
    <source>
        <dbReference type="EMBL" id="KXN64631.1"/>
    </source>
</evidence>
<evidence type="ECO:0000313" key="2">
    <source>
        <dbReference type="Proteomes" id="UP000070444"/>
    </source>
</evidence>
<accession>A0A137NPH3</accession>
<sequence length="371" mass="42093">MNVFKLIYLASAIICNSLDDYNIKPECTKDFLQKYVSPYTNSVAMTKTPVFIRVRNEYESWKRCINWTRSQKATFDVHRPGTCLFTNNQYYSPKLVSKVEEEEKVVYQMPVEIKNQHQIFVGLDASWYRRFTEISLFKTVDQLFVPLDTIWANGAERFVQFDFFDMYTIRALGLDDVFVSNDCGASPKLGLDKDKENCNIIGLQSLDKTLTIDKQCVQVVHALIELGEENVDAYKGCFTLNNNINLKPVKGMKCAHLRKKDPEGGCTSNSLFITDSVFTNCKSNSALQSLPDVTPDKVGKILLDIAETGVSFIPYAGQTSAFVIGALRNTKSWDDAIKAVSKDLFNTDKGKELKQKVKDRLIDSLKKLIKK</sequence>
<name>A0A137NPH3_CONC2</name>
<gene>
    <name evidence="1" type="ORF">CONCODRAFT_14194</name>
</gene>
<reference evidence="1 2" key="1">
    <citation type="journal article" date="2015" name="Genome Biol. Evol.">
        <title>Phylogenomic analyses indicate that early fungi evolved digesting cell walls of algal ancestors of land plants.</title>
        <authorList>
            <person name="Chang Y."/>
            <person name="Wang S."/>
            <person name="Sekimoto S."/>
            <person name="Aerts A.L."/>
            <person name="Choi C."/>
            <person name="Clum A."/>
            <person name="LaButti K.M."/>
            <person name="Lindquist E.A."/>
            <person name="Yee Ngan C."/>
            <person name="Ohm R.A."/>
            <person name="Salamov A.A."/>
            <person name="Grigoriev I.V."/>
            <person name="Spatafora J.W."/>
            <person name="Berbee M.L."/>
        </authorList>
    </citation>
    <scope>NUCLEOTIDE SEQUENCE [LARGE SCALE GENOMIC DNA]</scope>
    <source>
        <strain evidence="1 2">NRRL 28638</strain>
    </source>
</reference>